<feature type="compositionally biased region" description="Pro residues" evidence="1">
    <location>
        <begin position="100"/>
        <end position="113"/>
    </location>
</feature>
<dbReference type="EMBL" id="JAGGLG010000034">
    <property type="protein sequence ID" value="MBP2019743.1"/>
    <property type="molecule type" value="Genomic_DNA"/>
</dbReference>
<feature type="compositionally biased region" description="Low complexity" evidence="1">
    <location>
        <begin position="78"/>
        <end position="92"/>
    </location>
</feature>
<feature type="compositionally biased region" description="Basic and acidic residues" evidence="1">
    <location>
        <begin position="129"/>
        <end position="149"/>
    </location>
</feature>
<accession>A0ABS4JW61</accession>
<sequence length="158" mass="16195">MTFPSYSPQYQSTAINVGLLEVNGLSGGSVNQGMASVSGNGGGNGGGGSSNQFIGINGDWASAWIHVGLIWSVSGAGAQPGAAPSGPIGQAGEAFLPAAEQPPTPFVQSPPPVVQVRSGDPSQHGTFRFRWDRQEAAARSGERAKEGRYARTRSGPSR</sequence>
<dbReference type="Proteomes" id="UP001519289">
    <property type="component" value="Unassembled WGS sequence"/>
</dbReference>
<evidence type="ECO:0000313" key="2">
    <source>
        <dbReference type="EMBL" id="MBP2019743.1"/>
    </source>
</evidence>
<feature type="region of interest" description="Disordered" evidence="1">
    <location>
        <begin position="78"/>
        <end position="158"/>
    </location>
</feature>
<evidence type="ECO:0000256" key="1">
    <source>
        <dbReference type="SAM" id="MobiDB-lite"/>
    </source>
</evidence>
<protein>
    <submittedName>
        <fullName evidence="2">Uncharacterized protein</fullName>
    </submittedName>
</protein>
<organism evidence="2 3">
    <name type="scientific">Symbiobacterium terraclitae</name>
    <dbReference type="NCBI Taxonomy" id="557451"/>
    <lineage>
        <taxon>Bacteria</taxon>
        <taxon>Bacillati</taxon>
        <taxon>Bacillota</taxon>
        <taxon>Clostridia</taxon>
        <taxon>Eubacteriales</taxon>
        <taxon>Symbiobacteriaceae</taxon>
        <taxon>Symbiobacterium</taxon>
    </lineage>
</organism>
<proteinExistence type="predicted"/>
<dbReference type="RefSeq" id="WP_209467845.1">
    <property type="nucleotide sequence ID" value="NZ_JAGGLG010000034.1"/>
</dbReference>
<name>A0ABS4JW61_9FIRM</name>
<reference evidence="2 3" key="1">
    <citation type="submission" date="2021-03" db="EMBL/GenBank/DDBJ databases">
        <title>Genomic Encyclopedia of Type Strains, Phase IV (KMG-IV): sequencing the most valuable type-strain genomes for metagenomic binning, comparative biology and taxonomic classification.</title>
        <authorList>
            <person name="Goeker M."/>
        </authorList>
    </citation>
    <scope>NUCLEOTIDE SEQUENCE [LARGE SCALE GENOMIC DNA]</scope>
    <source>
        <strain evidence="2 3">DSM 27138</strain>
    </source>
</reference>
<gene>
    <name evidence="2" type="ORF">J2Z79_003185</name>
</gene>
<keyword evidence="3" id="KW-1185">Reference proteome</keyword>
<comment type="caution">
    <text evidence="2">The sequence shown here is derived from an EMBL/GenBank/DDBJ whole genome shotgun (WGS) entry which is preliminary data.</text>
</comment>
<evidence type="ECO:0000313" key="3">
    <source>
        <dbReference type="Proteomes" id="UP001519289"/>
    </source>
</evidence>